<name>A0AAW0I2Z6_MYOGA</name>
<evidence type="ECO:0000256" key="1">
    <source>
        <dbReference type="SAM" id="MobiDB-lite"/>
    </source>
</evidence>
<proteinExistence type="predicted"/>
<dbReference type="AlphaFoldDB" id="A0AAW0I2Z6"/>
<gene>
    <name evidence="2" type="ORF">U0070_024548</name>
</gene>
<dbReference type="EMBL" id="JBBHLL010000231">
    <property type="protein sequence ID" value="KAK7808742.1"/>
    <property type="molecule type" value="Genomic_DNA"/>
</dbReference>
<evidence type="ECO:0000313" key="2">
    <source>
        <dbReference type="EMBL" id="KAK7808742.1"/>
    </source>
</evidence>
<organism evidence="2 3">
    <name type="scientific">Myodes glareolus</name>
    <name type="common">Bank vole</name>
    <name type="synonym">Clethrionomys glareolus</name>
    <dbReference type="NCBI Taxonomy" id="447135"/>
    <lineage>
        <taxon>Eukaryota</taxon>
        <taxon>Metazoa</taxon>
        <taxon>Chordata</taxon>
        <taxon>Craniata</taxon>
        <taxon>Vertebrata</taxon>
        <taxon>Euteleostomi</taxon>
        <taxon>Mammalia</taxon>
        <taxon>Eutheria</taxon>
        <taxon>Euarchontoglires</taxon>
        <taxon>Glires</taxon>
        <taxon>Rodentia</taxon>
        <taxon>Myomorpha</taxon>
        <taxon>Muroidea</taxon>
        <taxon>Cricetidae</taxon>
        <taxon>Arvicolinae</taxon>
        <taxon>Myodes</taxon>
    </lineage>
</organism>
<evidence type="ECO:0000313" key="3">
    <source>
        <dbReference type="Proteomes" id="UP001488838"/>
    </source>
</evidence>
<comment type="caution">
    <text evidence="2">The sequence shown here is derived from an EMBL/GenBank/DDBJ whole genome shotgun (WGS) entry which is preliminary data.</text>
</comment>
<protein>
    <submittedName>
        <fullName evidence="2">Uncharacterized protein</fullName>
    </submittedName>
</protein>
<reference evidence="2 3" key="1">
    <citation type="journal article" date="2023" name="bioRxiv">
        <title>Conserved and derived expression patterns and positive selection on dental genes reveal complex evolutionary context of ever-growing rodent molars.</title>
        <authorList>
            <person name="Calamari Z.T."/>
            <person name="Song A."/>
            <person name="Cohen E."/>
            <person name="Akter M."/>
            <person name="Roy R.D."/>
            <person name="Hallikas O."/>
            <person name="Christensen M.M."/>
            <person name="Li P."/>
            <person name="Marangoni P."/>
            <person name="Jernvall J."/>
            <person name="Klein O.D."/>
        </authorList>
    </citation>
    <scope>NUCLEOTIDE SEQUENCE [LARGE SCALE GENOMIC DNA]</scope>
    <source>
        <strain evidence="2">V071</strain>
    </source>
</reference>
<feature type="region of interest" description="Disordered" evidence="1">
    <location>
        <begin position="39"/>
        <end position="64"/>
    </location>
</feature>
<dbReference type="Proteomes" id="UP001488838">
    <property type="component" value="Unassembled WGS sequence"/>
</dbReference>
<keyword evidence="3" id="KW-1185">Reference proteome</keyword>
<sequence length="93" mass="10871">MRTFRVRTPSSLPFCSNSENEIQDFLGDEETITALQKHPERIKFGGNEKEDEGEKDKGERKFQRTKENKVGPWFLVRYARSFSDPGSLQTFLR</sequence>
<accession>A0AAW0I2Z6</accession>